<evidence type="ECO:0000256" key="1">
    <source>
        <dbReference type="SAM" id="Phobius"/>
    </source>
</evidence>
<feature type="transmembrane region" description="Helical" evidence="1">
    <location>
        <begin position="9"/>
        <end position="34"/>
    </location>
</feature>
<reference evidence="3 4" key="1">
    <citation type="journal article" date="2016" name="Nat. Commun.">
        <title>Thousands of microbial genomes shed light on interconnected biogeochemical processes in an aquifer system.</title>
        <authorList>
            <person name="Anantharaman K."/>
            <person name="Brown C.T."/>
            <person name="Hug L.A."/>
            <person name="Sharon I."/>
            <person name="Castelle C.J."/>
            <person name="Probst A.J."/>
            <person name="Thomas B.C."/>
            <person name="Singh A."/>
            <person name="Wilkins M.J."/>
            <person name="Karaoz U."/>
            <person name="Brodie E.L."/>
            <person name="Williams K.H."/>
            <person name="Hubbard S.S."/>
            <person name="Banfield J.F."/>
        </authorList>
    </citation>
    <scope>NUCLEOTIDE SEQUENCE [LARGE SCALE GENOMIC DNA]</scope>
</reference>
<name>A0A1F4Y5D1_9BACT</name>
<accession>A0A1F4Y5D1</accession>
<dbReference type="Proteomes" id="UP000176568">
    <property type="component" value="Unassembled WGS sequence"/>
</dbReference>
<gene>
    <name evidence="3" type="ORF">A2419_02000</name>
</gene>
<keyword evidence="1" id="KW-1133">Transmembrane helix</keyword>
<evidence type="ECO:0000259" key="2">
    <source>
        <dbReference type="Pfam" id="PF18920"/>
    </source>
</evidence>
<dbReference type="EMBL" id="MEXB01000008">
    <property type="protein sequence ID" value="OGC88493.1"/>
    <property type="molecule type" value="Genomic_DNA"/>
</dbReference>
<feature type="transmembrane region" description="Helical" evidence="1">
    <location>
        <begin position="127"/>
        <end position="147"/>
    </location>
</feature>
<feature type="transmembrane region" description="Helical" evidence="1">
    <location>
        <begin position="93"/>
        <end position="115"/>
    </location>
</feature>
<dbReference type="AlphaFoldDB" id="A0A1F4Y5D1"/>
<organism evidence="3 4">
    <name type="scientific">Candidatus Adlerbacteria bacterium RIFOXYC1_FULL_48_26</name>
    <dbReference type="NCBI Taxonomy" id="1797247"/>
    <lineage>
        <taxon>Bacteria</taxon>
        <taxon>Candidatus Adleribacteriota</taxon>
    </lineage>
</organism>
<feature type="transmembrane region" description="Helical" evidence="1">
    <location>
        <begin position="159"/>
        <end position="182"/>
    </location>
</feature>
<proteinExistence type="predicted"/>
<comment type="caution">
    <text evidence="3">The sequence shown here is derived from an EMBL/GenBank/DDBJ whole genome shotgun (WGS) entry which is preliminary data.</text>
</comment>
<sequence>MNKTTPKDFFLWAGAMVALFASIGAFIGLVFDYINYAFPDPLAYYASNPYQSGVAYEMSSLIILGAVCIILMRVIHSTIQKDPTRADIWVRRWALFLTLFVAGAAIAIDLIVLLTTFLNGEELSVRFLLKVAVVLLVAAAGFMHFWADLRGYWTANPKLSMRVSIAVGVLVVATIVSGFFILGTPGQARLVRIDENKVQNLQMIQSQIVSYWQAKQTLPQSLEDLNDSISGFSAPTDPQSHQPYVYEVTGTYSFRLCADFNGPSQAGADSYARPYDMEGQDNWSHTVGYTCFDRTIDPARYPANQPIKPVPAQ</sequence>
<feature type="domain" description="DUF5671" evidence="2">
    <location>
        <begin position="9"/>
        <end position="140"/>
    </location>
</feature>
<feature type="transmembrane region" description="Helical" evidence="1">
    <location>
        <begin position="54"/>
        <end position="72"/>
    </location>
</feature>
<evidence type="ECO:0000313" key="4">
    <source>
        <dbReference type="Proteomes" id="UP000176568"/>
    </source>
</evidence>
<dbReference type="Pfam" id="PF18920">
    <property type="entry name" value="DUF5671"/>
    <property type="match status" value="1"/>
</dbReference>
<protein>
    <recommendedName>
        <fullName evidence="2">DUF5671 domain-containing protein</fullName>
    </recommendedName>
</protein>
<evidence type="ECO:0000313" key="3">
    <source>
        <dbReference type="EMBL" id="OGC88493.1"/>
    </source>
</evidence>
<dbReference type="STRING" id="1797247.A2419_02000"/>
<keyword evidence="1" id="KW-0472">Membrane</keyword>
<dbReference type="InterPro" id="IPR043728">
    <property type="entry name" value="DUF5671"/>
</dbReference>
<keyword evidence="1" id="KW-0812">Transmembrane</keyword>